<dbReference type="KEGG" id="cbu:CBU_1930a"/>
<sequence>MNFFKISILLGCVLPSIIFAACSPFGPGTSSCYNGDTVCGAEKFKDCQIGDPADELFCSKREYICGGPSPTYKAGTWEKQNGKNNIDCFECMVPQS</sequence>
<organism evidence="2 3">
    <name type="scientific">Coxiella burnetii (strain RSA 493 / Nine Mile phase I)</name>
    <dbReference type="NCBI Taxonomy" id="227377"/>
    <lineage>
        <taxon>Bacteria</taxon>
        <taxon>Pseudomonadati</taxon>
        <taxon>Pseudomonadota</taxon>
        <taxon>Gammaproteobacteria</taxon>
        <taxon>Legionellales</taxon>
        <taxon>Coxiellaceae</taxon>
        <taxon>Coxiella</taxon>
    </lineage>
</organism>
<protein>
    <recommendedName>
        <fullName evidence="4">Lipoprotein</fullName>
    </recommendedName>
</protein>
<dbReference type="AlphaFoldDB" id="B5QSG7"/>
<dbReference type="EnsemblBacteria" id="ACI15331">
    <property type="protein sequence ID" value="ACI15331"/>
    <property type="gene ID" value="CBU_1930a"/>
</dbReference>
<dbReference type="HOGENOM" id="CLU_2355026_0_0_6"/>
<feature type="signal peptide" evidence="1">
    <location>
        <begin position="1"/>
        <end position="20"/>
    </location>
</feature>
<dbReference type="GeneID" id="7065907"/>
<dbReference type="PROSITE" id="PS51257">
    <property type="entry name" value="PROKAR_LIPOPROTEIN"/>
    <property type="match status" value="1"/>
</dbReference>
<evidence type="ECO:0008006" key="4">
    <source>
        <dbReference type="Google" id="ProtNLM"/>
    </source>
</evidence>
<accession>B5QSG7</accession>
<evidence type="ECO:0000256" key="1">
    <source>
        <dbReference type="SAM" id="SignalP"/>
    </source>
</evidence>
<evidence type="ECO:0000313" key="2">
    <source>
        <dbReference type="EMBL" id="ACI15331.1"/>
    </source>
</evidence>
<dbReference type="EMBL" id="AE016828">
    <property type="protein sequence ID" value="ACI15331.1"/>
    <property type="molecule type" value="Genomic_DNA"/>
</dbReference>
<name>B5QSG7_COXBU</name>
<keyword evidence="1" id="KW-0732">Signal</keyword>
<reference evidence="2 3" key="2">
    <citation type="journal article" date="2009" name="Infect. Immun.">
        <title>Comparative genomics reveal extensive transposon-mediated genomic plasticity and diversity among potential effector proteins within the genus Coxiella.</title>
        <authorList>
            <person name="Beare P.A."/>
            <person name="Unsworth N."/>
            <person name="Andoh M."/>
            <person name="Voth D.E."/>
            <person name="Omsland A."/>
            <person name="Gilk S.D."/>
            <person name="Williams K.P."/>
            <person name="Sobral B.W."/>
            <person name="Kupko J.J.III."/>
            <person name="Porcella S.F."/>
            <person name="Samuel J.E."/>
            <person name="Heinzen R.A."/>
        </authorList>
    </citation>
    <scope>NUCLEOTIDE SEQUENCE [LARGE SCALE GENOMIC DNA]</scope>
    <source>
        <strain evidence="3">RSA 493 / Nine Mile phase I</strain>
    </source>
</reference>
<dbReference type="RefSeq" id="WP_010958547.1">
    <property type="nucleotide sequence ID" value="NC_002971.4"/>
</dbReference>
<evidence type="ECO:0000313" key="3">
    <source>
        <dbReference type="Proteomes" id="UP000002671"/>
    </source>
</evidence>
<proteinExistence type="predicted"/>
<dbReference type="STRING" id="227377.CBU_1930a"/>
<gene>
    <name evidence="2" type="ORF">CBU_1930a</name>
</gene>
<keyword evidence="3" id="KW-1185">Reference proteome</keyword>
<reference evidence="2 3" key="1">
    <citation type="journal article" date="2003" name="Proc. Natl. Acad. Sci. U.S.A.">
        <title>Complete genome sequence of the Q-fever pathogen, Coxiella burnetii.</title>
        <authorList>
            <person name="Seshadri R."/>
            <person name="Paulsen I.T."/>
            <person name="Eisen J.A."/>
            <person name="Read T.D."/>
            <person name="Nelson K.E."/>
            <person name="Nelson W.C."/>
            <person name="Ward N.L."/>
            <person name="Tettelin H."/>
            <person name="Davidsen T.M."/>
            <person name="Beanan M.J."/>
            <person name="Deboy R.T."/>
            <person name="Daugherty S.C."/>
            <person name="Brinkac L.M."/>
            <person name="Madupu R."/>
            <person name="Dodson R.J."/>
            <person name="Khouri H.M."/>
            <person name="Lee K.H."/>
            <person name="Carty H.A."/>
            <person name="Scanlan D."/>
            <person name="Heinzen R.A."/>
            <person name="Thompson H.A."/>
            <person name="Samuel J.E."/>
            <person name="Fraser C.M."/>
            <person name="Heidelberg J.F."/>
        </authorList>
    </citation>
    <scope>NUCLEOTIDE SEQUENCE [LARGE SCALE GENOMIC DNA]</scope>
    <source>
        <strain evidence="3">RSA 493 / Nine Mile phase I</strain>
    </source>
</reference>
<dbReference type="Proteomes" id="UP000002671">
    <property type="component" value="Chromosome"/>
</dbReference>
<dbReference type="RefSeq" id="YP_002333040.1">
    <property type="nucleotide sequence ID" value="NC_002971.4"/>
</dbReference>
<feature type="chain" id="PRO_5002837132" description="Lipoprotein" evidence="1">
    <location>
        <begin position="21"/>
        <end position="96"/>
    </location>
</feature>